<comment type="caution">
    <text evidence="1">The sequence shown here is derived from an EMBL/GenBank/DDBJ whole genome shotgun (WGS) entry which is preliminary data.</text>
</comment>
<dbReference type="EMBL" id="BSXS01000235">
    <property type="protein sequence ID" value="GME71573.1"/>
    <property type="molecule type" value="Genomic_DNA"/>
</dbReference>
<sequence length="280" mass="31260">MNLDFPTSKSHNLTKANDTTETEKLTLANQSTVRSTKIIESNVQTSSDFKEVIDLNDLSESAISITISEDARLKSNFTSLTSIQEIANNLRQCYEEPSTNHPATAEMYGTFMKLYNIKQEGYKFSYSQLFQFLQVNHDILQMEFTDSKIAFKFTGNQATTDGQEHHLGVRWDLYPNNDRSVFYLKRGLTTSDNNESQSNSSKVGVMSATIQTDEQGVSNEATVGCGAVGADDSLPVGEVGNMFSTWLRISPIPVLISHNESFNIEISETDDMNDIKRTLS</sequence>
<evidence type="ECO:0000313" key="2">
    <source>
        <dbReference type="Proteomes" id="UP001165064"/>
    </source>
</evidence>
<reference evidence="1" key="1">
    <citation type="submission" date="2023-04" db="EMBL/GenBank/DDBJ databases">
        <title>Ambrosiozyma monospora NBRC 10751.</title>
        <authorList>
            <person name="Ichikawa N."/>
            <person name="Sato H."/>
            <person name="Tonouchi N."/>
        </authorList>
    </citation>
    <scope>NUCLEOTIDE SEQUENCE</scope>
    <source>
        <strain evidence="1">NBRC 10751</strain>
    </source>
</reference>
<organism evidence="1 2">
    <name type="scientific">Ambrosiozyma monospora</name>
    <name type="common">Yeast</name>
    <name type="synonym">Endomycopsis monosporus</name>
    <dbReference type="NCBI Taxonomy" id="43982"/>
    <lineage>
        <taxon>Eukaryota</taxon>
        <taxon>Fungi</taxon>
        <taxon>Dikarya</taxon>
        <taxon>Ascomycota</taxon>
        <taxon>Saccharomycotina</taxon>
        <taxon>Pichiomycetes</taxon>
        <taxon>Pichiales</taxon>
        <taxon>Pichiaceae</taxon>
        <taxon>Ambrosiozyma</taxon>
    </lineage>
</organism>
<name>A0ACB5SSX5_AMBMO</name>
<keyword evidence="2" id="KW-1185">Reference proteome</keyword>
<gene>
    <name evidence="1" type="ORF">Amon02_000063400</name>
</gene>
<proteinExistence type="predicted"/>
<evidence type="ECO:0000313" key="1">
    <source>
        <dbReference type="EMBL" id="GME71573.1"/>
    </source>
</evidence>
<protein>
    <submittedName>
        <fullName evidence="1">Unnamed protein product</fullName>
    </submittedName>
</protein>
<dbReference type="Proteomes" id="UP001165064">
    <property type="component" value="Unassembled WGS sequence"/>
</dbReference>
<accession>A0ACB5SSX5</accession>